<keyword evidence="2" id="KW-0813">Transport</keyword>
<accession>A0A2Z6B3U8</accession>
<evidence type="ECO:0000259" key="9">
    <source>
        <dbReference type="Pfam" id="PF00999"/>
    </source>
</evidence>
<sequence length="385" mass="41709">MILDQAWTLMLICLAAVILPGLSRLLRLPEVALQILFGVLLGKSVLHLEIEGHFLPFLAELGFLMLMFQAGMELDFGAMSRQSKGRMAFQGLLFGVTFALAIGAAMALDQGVFTALILTTTSLGLVVPSLKEAGIIRSDLGQSVLLAATVADFMTLFGITFYVLWMLHGMSWQLIAPLPFFILVGILLKLARLWAWWNPDKAAQALAADDAQEFGVRLSLALLFLLVALSEVVHLEPVLGAFIGGAVLAFVFRERMALETKLSGMAYGFFIPMFFIHVGMQFDVTNIATPERLAMTGVLLLVALGVKLVPGLMLRLLGYGWRESVAAGLLLASRLSLIIAAASIGLDYGLVTPEFKDSIVLLAVCTCLLGPTLFKLVMPRRSTPP</sequence>
<feature type="transmembrane region" description="Helical" evidence="8">
    <location>
        <begin position="112"/>
        <end position="131"/>
    </location>
</feature>
<feature type="transmembrane region" description="Helical" evidence="8">
    <location>
        <begin position="358"/>
        <end position="378"/>
    </location>
</feature>
<reference evidence="10 11" key="1">
    <citation type="journal article" date="2018" name="Sci. Adv.">
        <title>Multi-heme cytochromes provide a pathway for survival in energy-limited environments.</title>
        <authorList>
            <person name="Deng X."/>
            <person name="Dohmae N."/>
            <person name="Nealson K.H."/>
            <person name="Hashimoto K."/>
            <person name="Okamoto A."/>
        </authorList>
    </citation>
    <scope>NUCLEOTIDE SEQUENCE [LARGE SCALE GENOMIC DNA]</scope>
    <source>
        <strain evidence="10 11">IS5</strain>
    </source>
</reference>
<dbReference type="GO" id="GO:0016020">
    <property type="term" value="C:membrane"/>
    <property type="evidence" value="ECO:0007669"/>
    <property type="project" value="UniProtKB-SubCell"/>
</dbReference>
<feature type="transmembrane region" description="Helical" evidence="8">
    <location>
        <begin position="31"/>
        <end position="48"/>
    </location>
</feature>
<keyword evidence="6" id="KW-0406">Ion transport</keyword>
<dbReference type="GO" id="GO:0015297">
    <property type="term" value="F:antiporter activity"/>
    <property type="evidence" value="ECO:0007669"/>
    <property type="project" value="UniProtKB-KW"/>
</dbReference>
<dbReference type="PANTHER" id="PTHR43562">
    <property type="entry name" value="NAPA-TYPE SODIUM/HYDROGEN ANTIPORTER"/>
    <property type="match status" value="1"/>
</dbReference>
<dbReference type="EMBL" id="AP017378">
    <property type="protein sequence ID" value="BBD10100.1"/>
    <property type="molecule type" value="Genomic_DNA"/>
</dbReference>
<evidence type="ECO:0000256" key="2">
    <source>
        <dbReference type="ARBA" id="ARBA00022448"/>
    </source>
</evidence>
<organism evidence="10 11">
    <name type="scientific">Desulfovibrio ferrophilus</name>
    <dbReference type="NCBI Taxonomy" id="241368"/>
    <lineage>
        <taxon>Bacteria</taxon>
        <taxon>Pseudomonadati</taxon>
        <taxon>Thermodesulfobacteriota</taxon>
        <taxon>Desulfovibrionia</taxon>
        <taxon>Desulfovibrionales</taxon>
        <taxon>Desulfovibrionaceae</taxon>
        <taxon>Desulfovibrio</taxon>
    </lineage>
</organism>
<dbReference type="GO" id="GO:1902600">
    <property type="term" value="P:proton transmembrane transport"/>
    <property type="evidence" value="ECO:0007669"/>
    <property type="project" value="InterPro"/>
</dbReference>
<keyword evidence="11" id="KW-1185">Reference proteome</keyword>
<dbReference type="InterPro" id="IPR038770">
    <property type="entry name" value="Na+/solute_symporter_sf"/>
</dbReference>
<feature type="transmembrane region" description="Helical" evidence="8">
    <location>
        <begin position="88"/>
        <end position="106"/>
    </location>
</feature>
<evidence type="ECO:0000256" key="7">
    <source>
        <dbReference type="ARBA" id="ARBA00023136"/>
    </source>
</evidence>
<name>A0A2Z6B3U8_9BACT</name>
<dbReference type="InterPro" id="IPR006153">
    <property type="entry name" value="Cation/H_exchanger_TM"/>
</dbReference>
<keyword evidence="5 8" id="KW-1133">Transmembrane helix</keyword>
<keyword evidence="4 8" id="KW-0812">Transmembrane</keyword>
<dbReference type="PANTHER" id="PTHR43562:SF1">
    <property type="entry name" value="NA(+)_H(+) ANTIPORTER YJBQ-RELATED"/>
    <property type="match status" value="1"/>
</dbReference>
<evidence type="ECO:0000256" key="5">
    <source>
        <dbReference type="ARBA" id="ARBA00022989"/>
    </source>
</evidence>
<feature type="transmembrane region" description="Helical" evidence="8">
    <location>
        <begin position="326"/>
        <end position="346"/>
    </location>
</feature>
<evidence type="ECO:0000256" key="4">
    <source>
        <dbReference type="ARBA" id="ARBA00022692"/>
    </source>
</evidence>
<keyword evidence="7 8" id="KW-0472">Membrane</keyword>
<comment type="subcellular location">
    <subcellularLocation>
        <location evidence="1">Membrane</location>
        <topology evidence="1">Multi-pass membrane protein</topology>
    </subcellularLocation>
</comment>
<keyword evidence="3" id="KW-0050">Antiport</keyword>
<evidence type="ECO:0000256" key="8">
    <source>
        <dbReference type="SAM" id="Phobius"/>
    </source>
</evidence>
<feature type="transmembrane region" description="Helical" evidence="8">
    <location>
        <begin position="264"/>
        <end position="282"/>
    </location>
</feature>
<evidence type="ECO:0000256" key="3">
    <source>
        <dbReference type="ARBA" id="ARBA00022449"/>
    </source>
</evidence>
<evidence type="ECO:0000313" key="10">
    <source>
        <dbReference type="EMBL" id="BBD10100.1"/>
    </source>
</evidence>
<feature type="transmembrane region" description="Helical" evidence="8">
    <location>
        <begin position="235"/>
        <end position="252"/>
    </location>
</feature>
<feature type="transmembrane region" description="Helical" evidence="8">
    <location>
        <begin position="143"/>
        <end position="165"/>
    </location>
</feature>
<dbReference type="Gene3D" id="1.20.1530.20">
    <property type="match status" value="1"/>
</dbReference>
<feature type="domain" description="Cation/H+ exchanger transmembrane" evidence="9">
    <location>
        <begin position="15"/>
        <end position="374"/>
    </location>
</feature>
<dbReference type="OrthoDB" id="9793589at2"/>
<gene>
    <name evidence="10" type="ORF">DFE_3374</name>
</gene>
<dbReference type="KEGG" id="dfl:DFE_3374"/>
<protein>
    <submittedName>
        <fullName evidence="10">Sodium/hydrogen exchanger</fullName>
    </submittedName>
</protein>
<evidence type="ECO:0000313" key="11">
    <source>
        <dbReference type="Proteomes" id="UP000269883"/>
    </source>
</evidence>
<feature type="transmembrane region" description="Helical" evidence="8">
    <location>
        <begin position="294"/>
        <end position="314"/>
    </location>
</feature>
<evidence type="ECO:0000256" key="1">
    <source>
        <dbReference type="ARBA" id="ARBA00004141"/>
    </source>
</evidence>
<evidence type="ECO:0000256" key="6">
    <source>
        <dbReference type="ARBA" id="ARBA00023065"/>
    </source>
</evidence>
<proteinExistence type="predicted"/>
<feature type="transmembrane region" description="Helical" evidence="8">
    <location>
        <begin position="171"/>
        <end position="190"/>
    </location>
</feature>
<feature type="transmembrane region" description="Helical" evidence="8">
    <location>
        <begin position="6"/>
        <end position="26"/>
    </location>
</feature>
<feature type="transmembrane region" description="Helical" evidence="8">
    <location>
        <begin position="54"/>
        <end position="76"/>
    </location>
</feature>
<dbReference type="Proteomes" id="UP000269883">
    <property type="component" value="Chromosome"/>
</dbReference>
<dbReference type="AlphaFoldDB" id="A0A2Z6B3U8"/>
<dbReference type="Pfam" id="PF00999">
    <property type="entry name" value="Na_H_Exchanger"/>
    <property type="match status" value="1"/>
</dbReference>